<evidence type="ECO:0000313" key="6">
    <source>
        <dbReference type="Proteomes" id="UP000286100"/>
    </source>
</evidence>
<dbReference type="InterPro" id="IPR027417">
    <property type="entry name" value="P-loop_NTPase"/>
</dbReference>
<evidence type="ECO:0000259" key="4">
    <source>
        <dbReference type="PROSITE" id="PS50043"/>
    </source>
</evidence>
<dbReference type="RefSeq" id="WP_119759971.1">
    <property type="nucleotide sequence ID" value="NZ_QYUM01000002.1"/>
</dbReference>
<dbReference type="PANTHER" id="PTHR44688">
    <property type="entry name" value="DNA-BINDING TRANSCRIPTIONAL ACTIVATOR DEVR_DOSR"/>
    <property type="match status" value="1"/>
</dbReference>
<reference evidence="5 6" key="1">
    <citation type="submission" date="2018-09" db="EMBL/GenBank/DDBJ databases">
        <authorList>
            <person name="Zhu H."/>
        </authorList>
    </citation>
    <scope>NUCLEOTIDE SEQUENCE [LARGE SCALE GENOMIC DNA]</scope>
    <source>
        <strain evidence="5 6">K2R01-6</strain>
    </source>
</reference>
<feature type="domain" description="HTH luxR-type" evidence="4">
    <location>
        <begin position="832"/>
        <end position="897"/>
    </location>
</feature>
<dbReference type="Proteomes" id="UP000286100">
    <property type="component" value="Unassembled WGS sequence"/>
</dbReference>
<name>A0A418WQZ8_9SPHN</name>
<dbReference type="GO" id="GO:0003677">
    <property type="term" value="F:DNA binding"/>
    <property type="evidence" value="ECO:0007669"/>
    <property type="project" value="UniProtKB-KW"/>
</dbReference>
<dbReference type="Pfam" id="PF25873">
    <property type="entry name" value="WHD_MalT"/>
    <property type="match status" value="1"/>
</dbReference>
<dbReference type="Pfam" id="PF17874">
    <property type="entry name" value="TPR_MalT"/>
    <property type="match status" value="1"/>
</dbReference>
<keyword evidence="1" id="KW-0805">Transcription regulation</keyword>
<dbReference type="Gene3D" id="1.25.40.10">
    <property type="entry name" value="Tetratricopeptide repeat domain"/>
    <property type="match status" value="1"/>
</dbReference>
<dbReference type="InterPro" id="IPR016032">
    <property type="entry name" value="Sig_transdc_resp-reg_C-effctor"/>
</dbReference>
<dbReference type="InterPro" id="IPR041617">
    <property type="entry name" value="TPR_MalT"/>
</dbReference>
<dbReference type="PROSITE" id="PS00622">
    <property type="entry name" value="HTH_LUXR_1"/>
    <property type="match status" value="1"/>
</dbReference>
<dbReference type="Pfam" id="PF13191">
    <property type="entry name" value="AAA_16"/>
    <property type="match status" value="1"/>
</dbReference>
<evidence type="ECO:0000313" key="5">
    <source>
        <dbReference type="EMBL" id="RJF93626.1"/>
    </source>
</evidence>
<evidence type="ECO:0000256" key="1">
    <source>
        <dbReference type="ARBA" id="ARBA00023015"/>
    </source>
</evidence>
<gene>
    <name evidence="5" type="ORF">D3876_04770</name>
</gene>
<evidence type="ECO:0000256" key="2">
    <source>
        <dbReference type="ARBA" id="ARBA00023125"/>
    </source>
</evidence>
<dbReference type="CDD" id="cd06170">
    <property type="entry name" value="LuxR_C_like"/>
    <property type="match status" value="1"/>
</dbReference>
<dbReference type="PANTHER" id="PTHR44688:SF16">
    <property type="entry name" value="DNA-BINDING TRANSCRIPTIONAL ACTIVATOR DEVR_DOSR"/>
    <property type="match status" value="1"/>
</dbReference>
<keyword evidence="2" id="KW-0238">DNA-binding</keyword>
<evidence type="ECO:0000256" key="3">
    <source>
        <dbReference type="ARBA" id="ARBA00023163"/>
    </source>
</evidence>
<dbReference type="PRINTS" id="PR00038">
    <property type="entry name" value="HTHLUXR"/>
</dbReference>
<dbReference type="AlphaFoldDB" id="A0A418WQZ8"/>
<comment type="caution">
    <text evidence="5">The sequence shown here is derived from an EMBL/GenBank/DDBJ whole genome shotgun (WGS) entry which is preliminary data.</text>
</comment>
<dbReference type="Pfam" id="PF00196">
    <property type="entry name" value="GerE"/>
    <property type="match status" value="1"/>
</dbReference>
<dbReference type="SUPFAM" id="SSF52540">
    <property type="entry name" value="P-loop containing nucleoside triphosphate hydrolases"/>
    <property type="match status" value="1"/>
</dbReference>
<dbReference type="Gene3D" id="1.10.10.10">
    <property type="entry name" value="Winged helix-like DNA-binding domain superfamily/Winged helix DNA-binding domain"/>
    <property type="match status" value="1"/>
</dbReference>
<sequence>MNTPHLPTDLEKLLVSTKFAPPRIGSRHLVRSHLLAALRRERHCRLLLITGSAGFGKTILLAQWRQELMKAGSPVAWLSLNPDEKQFPNFCTHLLAAFARLGVAVQDELPLAREGNAQLDGLVVAIVNGAAAIDHDLYLILDDYHHVEDPWAHKLVQKLLDHGPPNLHMIIASRALPPLSVAKLRVMGQVSEIECADLPFDVAETRTFLAQNIGNARLTADEVRQIHDFTNGWPASLQLVSIVLKNRPESRATLSSLAWQSSDLQHYLAEDVVGHLPVELSAFMETLSICRRFNGSLAEALTGREDSASLLARIEDENLLITRAESDNRSPWYRFHPLFAEFLAARLARRGPDAMKALHRRASNWFADRRLIVEAVRHAMLADDLEGAVAIIERAVPGTWQLSYLGPLLHLVENLSLDAIAAHPRLLYLGSLTLAMAGTPSRATAWAAKLNEHARDDCATMFKIALVNATISFQRDDSAQSVTSLDSRQLGEAGSAFERYVYLMIRAMSLAAAGRFIDALQILDLNPIPPEDNDNAMAQRVAGCRTVMLIMMGKVVEAEKVATVVYGRSAATHGRSSTGATLSAVGLAEVYYELDRIDDARELLANRQSSLKTSSPQLMIWSTLCEVRLDLLQDSAHTALALLERRASYFRSLGLDRALAFVVGEQVRILLGSGNDKRAAELVADLDAMASRVDPTPAFSSEILIVAGLARARLALHAGDCDSALHAAQGADEIANKIGRGRLRISLGLVRTLALDATTRTEKALEQLAQLVRTGAELGLIRTFVDEGEALQKLLGGLFAANRLDSRSQDYLEKLLKHFGSNDGPIAADAADPRSKTLLTPREIEILGLVAAGMSNKRIALTLNITLETVKWNLKNIFIKLGVSSRYDAMIWARRQGLID</sequence>
<dbReference type="EMBL" id="QYUM01000002">
    <property type="protein sequence ID" value="RJF93626.1"/>
    <property type="molecule type" value="Genomic_DNA"/>
</dbReference>
<keyword evidence="3" id="KW-0804">Transcription</keyword>
<organism evidence="5 6">
    <name type="scientific">Sphingomonas cavernae</name>
    <dbReference type="NCBI Taxonomy" id="2320861"/>
    <lineage>
        <taxon>Bacteria</taxon>
        <taxon>Pseudomonadati</taxon>
        <taxon>Pseudomonadota</taxon>
        <taxon>Alphaproteobacteria</taxon>
        <taxon>Sphingomonadales</taxon>
        <taxon>Sphingomonadaceae</taxon>
        <taxon>Sphingomonas</taxon>
    </lineage>
</organism>
<dbReference type="SUPFAM" id="SSF46894">
    <property type="entry name" value="C-terminal effector domain of the bipartite response regulators"/>
    <property type="match status" value="1"/>
</dbReference>
<dbReference type="Gene3D" id="3.40.50.300">
    <property type="entry name" value="P-loop containing nucleotide triphosphate hydrolases"/>
    <property type="match status" value="1"/>
</dbReference>
<dbReference type="InterPro" id="IPR059106">
    <property type="entry name" value="WHD_MalT"/>
</dbReference>
<protein>
    <submittedName>
        <fullName evidence="5">Helix-turn-helix transcriptional regulator</fullName>
    </submittedName>
</protein>
<accession>A0A418WQZ8</accession>
<keyword evidence="6" id="KW-1185">Reference proteome</keyword>
<dbReference type="InterPro" id="IPR000792">
    <property type="entry name" value="Tscrpt_reg_LuxR_C"/>
</dbReference>
<dbReference type="GO" id="GO:0006355">
    <property type="term" value="P:regulation of DNA-templated transcription"/>
    <property type="evidence" value="ECO:0007669"/>
    <property type="project" value="InterPro"/>
</dbReference>
<dbReference type="SMART" id="SM00421">
    <property type="entry name" value="HTH_LUXR"/>
    <property type="match status" value="1"/>
</dbReference>
<dbReference type="OrthoDB" id="9807052at2"/>
<dbReference type="InterPro" id="IPR041664">
    <property type="entry name" value="AAA_16"/>
</dbReference>
<dbReference type="InterPro" id="IPR011990">
    <property type="entry name" value="TPR-like_helical_dom_sf"/>
</dbReference>
<proteinExistence type="predicted"/>
<dbReference type="InterPro" id="IPR036388">
    <property type="entry name" value="WH-like_DNA-bd_sf"/>
</dbReference>
<dbReference type="PROSITE" id="PS50043">
    <property type="entry name" value="HTH_LUXR_2"/>
    <property type="match status" value="1"/>
</dbReference>